<dbReference type="Proteomes" id="UP000515788">
    <property type="component" value="Chromosome 5"/>
</dbReference>
<keyword evidence="2" id="KW-1185">Reference proteome</keyword>
<dbReference type="AlphaFoldDB" id="A0A7G3ZJJ9"/>
<evidence type="ECO:0000313" key="2">
    <source>
        <dbReference type="Proteomes" id="UP000515788"/>
    </source>
</evidence>
<evidence type="ECO:0000313" key="1">
    <source>
        <dbReference type="EMBL" id="QLL33685.1"/>
    </source>
</evidence>
<reference evidence="1 2" key="1">
    <citation type="submission" date="2020-06" db="EMBL/GenBank/DDBJ databases">
        <title>The yeast mating-type switching endonuclease HO is a domesticated member of an unorthodox homing genetic element family.</title>
        <authorList>
            <person name="Coughlan A.Y."/>
            <person name="Lombardi L."/>
            <person name="Braun-Galleani S."/>
            <person name="Martos A.R."/>
            <person name="Galeote V."/>
            <person name="Bigey F."/>
            <person name="Dequin S."/>
            <person name="Byrne K.P."/>
            <person name="Wolfe K.H."/>
        </authorList>
    </citation>
    <scope>NUCLEOTIDE SEQUENCE [LARGE SCALE GENOMIC DNA]</scope>
    <source>
        <strain evidence="1 2">CBS764</strain>
    </source>
</reference>
<accession>A0A7G3ZJJ9</accession>
<sequence length="108" mass="13124">MMMDDKQYEAYLEEIKPCYKDPFRFLDKFNKEKDEIYFDLLLMYNWYLNLLRSQRPIKALESERGLRLSDVFSQTSIEIHSGYFRIWTELKEQEIGVPEFFNDSLKSG</sequence>
<dbReference type="EMBL" id="CP059250">
    <property type="protein sequence ID" value="QLL33685.1"/>
    <property type="molecule type" value="Genomic_DNA"/>
</dbReference>
<protein>
    <submittedName>
        <fullName evidence="1">Uncharacterized protein</fullName>
    </submittedName>
</protein>
<name>A0A7G3ZJJ9_9SACH</name>
<dbReference type="RefSeq" id="XP_037140359.1">
    <property type="nucleotide sequence ID" value="XM_037284463.1"/>
</dbReference>
<organism evidence="1 2">
    <name type="scientific">Torulaspora globosa</name>
    <dbReference type="NCBI Taxonomy" id="48254"/>
    <lineage>
        <taxon>Eukaryota</taxon>
        <taxon>Fungi</taxon>
        <taxon>Dikarya</taxon>
        <taxon>Ascomycota</taxon>
        <taxon>Saccharomycotina</taxon>
        <taxon>Saccharomycetes</taxon>
        <taxon>Saccharomycetales</taxon>
        <taxon>Saccharomycetaceae</taxon>
        <taxon>Torulaspora</taxon>
    </lineage>
</organism>
<dbReference type="KEGG" id="tgb:HG536_0E05980"/>
<gene>
    <name evidence="1" type="ORF">HG536_0E05980</name>
</gene>
<proteinExistence type="predicted"/>
<dbReference type="GeneID" id="59326881"/>